<evidence type="ECO:0000313" key="2">
    <source>
        <dbReference type="Proteomes" id="UP000002215"/>
    </source>
</evidence>
<protein>
    <submittedName>
        <fullName evidence="1">Uncharacterized protein</fullName>
    </submittedName>
</protein>
<dbReference type="Proteomes" id="UP000002215">
    <property type="component" value="Chromosome"/>
</dbReference>
<name>A0A979GZ79_CHIPD</name>
<accession>A0A979GZ79</accession>
<dbReference type="OrthoDB" id="678035at2"/>
<dbReference type="EMBL" id="CP001699">
    <property type="protein sequence ID" value="ACU63726.1"/>
    <property type="molecule type" value="Genomic_DNA"/>
</dbReference>
<dbReference type="AlphaFoldDB" id="A0A979GZ79"/>
<organism evidence="1 2">
    <name type="scientific">Chitinophaga pinensis (strain ATCC 43595 / DSM 2588 / LMG 13176 / NBRC 15968 / NCIMB 11800 / UQM 2034)</name>
    <dbReference type="NCBI Taxonomy" id="485918"/>
    <lineage>
        <taxon>Bacteria</taxon>
        <taxon>Pseudomonadati</taxon>
        <taxon>Bacteroidota</taxon>
        <taxon>Chitinophagia</taxon>
        <taxon>Chitinophagales</taxon>
        <taxon>Chitinophagaceae</taxon>
        <taxon>Chitinophaga</taxon>
    </lineage>
</organism>
<reference evidence="1 2" key="2">
    <citation type="journal article" date="2010" name="Stand. Genomic Sci.">
        <title>Complete genome sequence of Chitinophaga pinensis type strain (UQM 2034).</title>
        <authorList>
            <person name="Glavina Del Rio T."/>
            <person name="Abt B."/>
            <person name="Spring S."/>
            <person name="Lapidus A."/>
            <person name="Nolan M."/>
            <person name="Tice H."/>
            <person name="Copeland A."/>
            <person name="Cheng J.F."/>
            <person name="Chen F."/>
            <person name="Bruce D."/>
            <person name="Goodwin L."/>
            <person name="Pitluck S."/>
            <person name="Ivanova N."/>
            <person name="Mavromatis K."/>
            <person name="Mikhailova N."/>
            <person name="Pati A."/>
            <person name="Chen A."/>
            <person name="Palaniappan K."/>
            <person name="Land M."/>
            <person name="Hauser L."/>
            <person name="Chang Y.J."/>
            <person name="Jeffries C.D."/>
            <person name="Chain P."/>
            <person name="Saunders E."/>
            <person name="Detter J.C."/>
            <person name="Brettin T."/>
            <person name="Rohde M."/>
            <person name="Goker M."/>
            <person name="Bristow J."/>
            <person name="Eisen J.A."/>
            <person name="Markowitz V."/>
            <person name="Hugenholtz P."/>
            <person name="Kyrpides N.C."/>
            <person name="Klenk H.P."/>
            <person name="Lucas S."/>
        </authorList>
    </citation>
    <scope>NUCLEOTIDE SEQUENCE [LARGE SCALE GENOMIC DNA]</scope>
    <source>
        <strain evidence="2">ATCC 43595 / DSM 2588 / LMG 13176 / NBRC 15968 / NCIMB 11800 / UQM 2034</strain>
    </source>
</reference>
<sequence>MSTESIAMLALLKAQETQRQALAASAYEAWQPIKEKEVALLKQFDGKFPNATKDVQDEIIKGREKYSEEWGADGKLAALMDKRHTKEREKLVMQETITKQLNEKGDRGRDR</sequence>
<dbReference type="RefSeq" id="WP_012793891.1">
    <property type="nucleotide sequence ID" value="NC_013132.1"/>
</dbReference>
<reference evidence="2" key="1">
    <citation type="submission" date="2009-08" db="EMBL/GenBank/DDBJ databases">
        <title>The complete genome of Chitinophaga pinensis DSM 2588.</title>
        <authorList>
            <consortium name="US DOE Joint Genome Institute (JGI-PGF)"/>
            <person name="Lucas S."/>
            <person name="Copeland A."/>
            <person name="Lapidus A."/>
            <person name="Glavina del Rio T."/>
            <person name="Dalin E."/>
            <person name="Tice H."/>
            <person name="Bruce D."/>
            <person name="Goodwin L."/>
            <person name="Pitluck S."/>
            <person name="Kyrpides N."/>
            <person name="Mavromatis K."/>
            <person name="Ivanova N."/>
            <person name="Mikhailova N."/>
            <person name="Sims D."/>
            <person name="Meinche L."/>
            <person name="Brettin T."/>
            <person name="Detter J.C."/>
            <person name="Han C."/>
            <person name="Larimer F."/>
            <person name="Land M."/>
            <person name="Hauser L."/>
            <person name="Markowitz V."/>
            <person name="Cheng J.-F."/>
            <person name="Hugenholtz P."/>
            <person name="Woyke T."/>
            <person name="Wu D."/>
            <person name="Spring S."/>
            <person name="Klenk H.-P."/>
            <person name="Eisen J.A."/>
        </authorList>
    </citation>
    <scope>NUCLEOTIDE SEQUENCE [LARGE SCALE GENOMIC DNA]</scope>
    <source>
        <strain evidence="2">ATCC 43595 / DSM 2588 / LMG 13176 / NBRC 15968 / NCIMB 11800 / UQM 2034</strain>
    </source>
</reference>
<dbReference type="KEGG" id="cpi:Cpin_6321"/>
<proteinExistence type="predicted"/>
<gene>
    <name evidence="1" type="ordered locus">Cpin_6321</name>
</gene>
<evidence type="ECO:0000313" key="1">
    <source>
        <dbReference type="EMBL" id="ACU63726.1"/>
    </source>
</evidence>